<evidence type="ECO:0000256" key="9">
    <source>
        <dbReference type="ARBA" id="ARBA00048605"/>
    </source>
</evidence>
<comment type="catalytic activity">
    <reaction evidence="8">
        <text>N(4)-(alpha-D-Man-(1-&gt;2)-alpha-D-Man-(1-&gt;2)-alpha-D-Man-(1-&gt;3)-[alpha-D-Man-(1-&gt;3)-[alpha-D-Man-(1-&gt;2)-alpha-D-Man-(1-&gt;6)]-alpha-D-Man-(1-&gt;6)]-beta-D-Man-(1-&gt;4)-beta-D-GlcNAc-(1-&gt;4)-beta-D-GlcNAc)-L-asparaginyl-[protein] (N-glucan mannose isomer 8A1,2,3B1,3) + 3 H2O = N(4)-(alpha-D-Man-(1-&gt;3)-[alpha-D-Man-(1-&gt;3)-[alpha-D-Man-(1-&gt;6)]-alpha-D-Man-(1-&gt;6)]-beta-D-Man-(1-&gt;4)-beta-D-GlcNAc-(1-&gt;4)-beta-D-GlcNAc)-L-asparaginyl-[protein] (N-glucan mannose isomer 5A1,2) + 3 beta-D-mannose</text>
        <dbReference type="Rhea" id="RHEA:56028"/>
        <dbReference type="Rhea" id="RHEA-COMP:14358"/>
        <dbReference type="Rhea" id="RHEA-COMP:14367"/>
        <dbReference type="ChEBI" id="CHEBI:15377"/>
        <dbReference type="ChEBI" id="CHEBI:28563"/>
        <dbReference type="ChEBI" id="CHEBI:59087"/>
        <dbReference type="ChEBI" id="CHEBI:60628"/>
        <dbReference type="EC" id="3.2.1.113"/>
    </reaction>
</comment>
<protein>
    <recommendedName>
        <fullName evidence="13">alpha-1,2-Mannosidase</fullName>
        <ecNumber evidence="13">3.2.1.-</ecNumber>
    </recommendedName>
</protein>
<comment type="similarity">
    <text evidence="3 13">Belongs to the glycosyl hydrolase 47 family.</text>
</comment>
<keyword evidence="15" id="KW-0732">Signal</keyword>
<evidence type="ECO:0000256" key="6">
    <source>
        <dbReference type="ARBA" id="ARBA00022837"/>
    </source>
</evidence>
<evidence type="ECO:0000256" key="5">
    <source>
        <dbReference type="ARBA" id="ARBA00022801"/>
    </source>
</evidence>
<keyword evidence="6 11" id="KW-0106">Calcium</keyword>
<evidence type="ECO:0000256" key="15">
    <source>
        <dbReference type="SAM" id="SignalP"/>
    </source>
</evidence>
<dbReference type="Pfam" id="PF01532">
    <property type="entry name" value="Glyco_hydro_47"/>
    <property type="match status" value="1"/>
</dbReference>
<evidence type="ECO:0000256" key="12">
    <source>
        <dbReference type="PIRSR" id="PIRSR601382-3"/>
    </source>
</evidence>
<feature type="active site" description="Proton donor" evidence="10">
    <location>
        <position position="433"/>
    </location>
</feature>
<evidence type="ECO:0000256" key="7">
    <source>
        <dbReference type="ARBA" id="ARBA00023157"/>
    </source>
</evidence>
<feature type="signal peptide" evidence="15">
    <location>
        <begin position="1"/>
        <end position="21"/>
    </location>
</feature>
<evidence type="ECO:0000256" key="13">
    <source>
        <dbReference type="RuleBase" id="RU361193"/>
    </source>
</evidence>
<dbReference type="GO" id="GO:0005783">
    <property type="term" value="C:endoplasmic reticulum"/>
    <property type="evidence" value="ECO:0007669"/>
    <property type="project" value="TreeGrafter"/>
</dbReference>
<sequence length="578" mass="64874">MRRRTVVYLVVLSALALSVHIYFNHGASPEWLNDSPFDLDPERGWKNRRPYPPLRPKDFPRPNGAPSRPDESSRPNKLVADVPKRDAIVAAFKHAWAAYEKDAMGYDEYYPISHQGSYLGGGGGIGYTVVDAIDTMLLMRLDAEYTRAKDWVKENLSFDRTGSYSTFETTIRVLGGLLSAHYLSGDELYLKHATDLGERMLPVFDTVSGLPAASANLKDRTGYSGGVSVSEATTLQLEFRYLGQVTGHAPFWHKAERVMQIVNKARLPNNLAPINMEVGSGRFVRSTIRMGSNGDSYYEYLLKQYLQTNRTEPVYLQMYSDAMQGVHDHLVQRTPARNLTYIAELVPAAVAKGGDWKTSWSAQPKQEHLACFLAGSLMLGATTAHLRDPTARVSVPPRMDELTPTGQRDWKTGVDYLEGCMATHDTKTGLAPEGANFRTPADTPGERDWYIKGANSDGHPPYDARYMLRPEISESVFLAWRLTGAPRYRDYAWAIFSAIERHCRLPLGGYATVLDVDSLPVKHQDKQETFFLSETLKYLFLTFADENVLSLHDVVFNTEAHPLPIFNPAITPRFTKYS</sequence>
<dbReference type="EC" id="3.2.1.-" evidence="13"/>
<keyword evidence="13" id="KW-0326">Glycosidase</keyword>
<comment type="cofactor">
    <cofactor evidence="1 11">
        <name>Ca(2+)</name>
        <dbReference type="ChEBI" id="CHEBI:29108"/>
    </cofactor>
</comment>
<comment type="catalytic activity">
    <reaction evidence="9">
        <text>N(4)-(alpha-D-Man-(1-&gt;2)-alpha-D-Man-(1-&gt;2)-alpha-D-Man-(1-&gt;3)-[alpha-D-Man-(1-&gt;2)-alpha-D-Man-(1-&gt;3)-[alpha-D-Man-(1-&gt;2)-alpha-D-Man-(1-&gt;6)]-alpha-D-Man-(1-&gt;6)]-beta-D-Man-(1-&gt;4)-beta-D-GlcNAc-(1-&gt;4)-beta-D-GlcNAc)-L-asparaginyl-[protein] (N-glucan mannose isomer 9A1,2,3B1,2,3) + 4 H2O = N(4)-(alpha-D-Man-(1-&gt;3)-[alpha-D-Man-(1-&gt;3)-[alpha-D-Man-(1-&gt;6)]-alpha-D-Man-(1-&gt;6)]-beta-D-Man-(1-&gt;4)-beta-D-GlcNAc-(1-&gt;4)-beta-D-GlcNAc)-L-asparaginyl-[protein] (N-glucan mannose isomer 5A1,2) + 4 beta-D-mannose</text>
        <dbReference type="Rhea" id="RHEA:56008"/>
        <dbReference type="Rhea" id="RHEA-COMP:14356"/>
        <dbReference type="Rhea" id="RHEA-COMP:14367"/>
        <dbReference type="ChEBI" id="CHEBI:15377"/>
        <dbReference type="ChEBI" id="CHEBI:28563"/>
        <dbReference type="ChEBI" id="CHEBI:59087"/>
        <dbReference type="ChEBI" id="CHEBI:139493"/>
        <dbReference type="EC" id="3.2.1.113"/>
    </reaction>
</comment>
<keyword evidence="17" id="KW-1185">Reference proteome</keyword>
<dbReference type="PANTHER" id="PTHR11742">
    <property type="entry name" value="MANNOSYL-OLIGOSACCHARIDE ALPHA-1,2-MANNOSIDASE-RELATED"/>
    <property type="match status" value="1"/>
</dbReference>
<keyword evidence="5 13" id="KW-0378">Hydrolase</keyword>
<evidence type="ECO:0000256" key="11">
    <source>
        <dbReference type="PIRSR" id="PIRSR601382-2"/>
    </source>
</evidence>
<feature type="region of interest" description="Disordered" evidence="14">
    <location>
        <begin position="48"/>
        <end position="78"/>
    </location>
</feature>
<feature type="disulfide bond" evidence="12">
    <location>
        <begin position="371"/>
        <end position="420"/>
    </location>
</feature>
<evidence type="ECO:0000256" key="14">
    <source>
        <dbReference type="SAM" id="MobiDB-lite"/>
    </source>
</evidence>
<dbReference type="SUPFAM" id="SSF48225">
    <property type="entry name" value="Seven-hairpin glycosidases"/>
    <property type="match status" value="1"/>
</dbReference>
<dbReference type="AlphaFoldDB" id="A0AAD6U3X9"/>
<gene>
    <name evidence="16" type="ORF">B0H15DRAFT_841365</name>
</gene>
<feature type="active site" evidence="10">
    <location>
        <position position="471"/>
    </location>
</feature>
<dbReference type="GO" id="GO:0005509">
    <property type="term" value="F:calcium ion binding"/>
    <property type="evidence" value="ECO:0007669"/>
    <property type="project" value="InterPro"/>
</dbReference>
<evidence type="ECO:0000256" key="1">
    <source>
        <dbReference type="ARBA" id="ARBA00001913"/>
    </source>
</evidence>
<keyword evidence="4 11" id="KW-0479">Metal-binding</keyword>
<accession>A0AAD6U3X9</accession>
<dbReference type="PRINTS" id="PR00747">
    <property type="entry name" value="GLYHDRLASE47"/>
</dbReference>
<evidence type="ECO:0000256" key="10">
    <source>
        <dbReference type="PIRSR" id="PIRSR601382-1"/>
    </source>
</evidence>
<reference evidence="16" key="1">
    <citation type="submission" date="2023-03" db="EMBL/GenBank/DDBJ databases">
        <title>Massive genome expansion in bonnet fungi (Mycena s.s.) driven by repeated elements and novel gene families across ecological guilds.</title>
        <authorList>
            <consortium name="Lawrence Berkeley National Laboratory"/>
            <person name="Harder C.B."/>
            <person name="Miyauchi S."/>
            <person name="Viragh M."/>
            <person name="Kuo A."/>
            <person name="Thoen E."/>
            <person name="Andreopoulos B."/>
            <person name="Lu D."/>
            <person name="Skrede I."/>
            <person name="Drula E."/>
            <person name="Henrissat B."/>
            <person name="Morin E."/>
            <person name="Kohler A."/>
            <person name="Barry K."/>
            <person name="LaButti K."/>
            <person name="Morin E."/>
            <person name="Salamov A."/>
            <person name="Lipzen A."/>
            <person name="Mereny Z."/>
            <person name="Hegedus B."/>
            <person name="Baldrian P."/>
            <person name="Stursova M."/>
            <person name="Weitz H."/>
            <person name="Taylor A."/>
            <person name="Grigoriev I.V."/>
            <person name="Nagy L.G."/>
            <person name="Martin F."/>
            <person name="Kauserud H."/>
        </authorList>
    </citation>
    <scope>NUCLEOTIDE SEQUENCE</scope>
    <source>
        <strain evidence="16">CBHHK173m</strain>
    </source>
</reference>
<dbReference type="GO" id="GO:0016020">
    <property type="term" value="C:membrane"/>
    <property type="evidence" value="ECO:0007669"/>
    <property type="project" value="InterPro"/>
</dbReference>
<dbReference type="InterPro" id="IPR036026">
    <property type="entry name" value="Seven-hairpin_glycosidases"/>
</dbReference>
<dbReference type="GO" id="GO:0005975">
    <property type="term" value="P:carbohydrate metabolic process"/>
    <property type="evidence" value="ECO:0007669"/>
    <property type="project" value="InterPro"/>
</dbReference>
<evidence type="ECO:0000313" key="16">
    <source>
        <dbReference type="EMBL" id="KAJ7088440.1"/>
    </source>
</evidence>
<dbReference type="InterPro" id="IPR012341">
    <property type="entry name" value="6hp_glycosidase-like_sf"/>
</dbReference>
<feature type="active site" description="Proton donor" evidence="10">
    <location>
        <position position="168"/>
    </location>
</feature>
<dbReference type="Proteomes" id="UP001222325">
    <property type="component" value="Unassembled WGS sequence"/>
</dbReference>
<proteinExistence type="inferred from homology"/>
<keyword evidence="7 12" id="KW-1015">Disulfide bond</keyword>
<dbReference type="GO" id="GO:0036503">
    <property type="term" value="P:ERAD pathway"/>
    <property type="evidence" value="ECO:0007669"/>
    <property type="project" value="UniProtKB-ARBA"/>
</dbReference>
<feature type="chain" id="PRO_5042261203" description="alpha-1,2-Mannosidase" evidence="15">
    <location>
        <begin position="22"/>
        <end position="578"/>
    </location>
</feature>
<evidence type="ECO:0000256" key="3">
    <source>
        <dbReference type="ARBA" id="ARBA00007658"/>
    </source>
</evidence>
<evidence type="ECO:0000256" key="2">
    <source>
        <dbReference type="ARBA" id="ARBA00004922"/>
    </source>
</evidence>
<dbReference type="PANTHER" id="PTHR11742:SF55">
    <property type="entry name" value="ENDOPLASMIC RETICULUM MANNOSYL-OLIGOSACCHARIDE 1,2-ALPHA-MANNOSIDASE"/>
    <property type="match status" value="1"/>
</dbReference>
<feature type="active site" evidence="10">
    <location>
        <position position="295"/>
    </location>
</feature>
<dbReference type="Gene3D" id="1.50.10.10">
    <property type="match status" value="1"/>
</dbReference>
<dbReference type="InterPro" id="IPR001382">
    <property type="entry name" value="Glyco_hydro_47"/>
</dbReference>
<dbReference type="EMBL" id="JARJCN010000026">
    <property type="protein sequence ID" value="KAJ7088440.1"/>
    <property type="molecule type" value="Genomic_DNA"/>
</dbReference>
<name>A0AAD6U3X9_9AGAR</name>
<dbReference type="GO" id="GO:0004571">
    <property type="term" value="F:mannosyl-oligosaccharide 1,2-alpha-mannosidase activity"/>
    <property type="evidence" value="ECO:0007669"/>
    <property type="project" value="UniProtKB-EC"/>
</dbReference>
<comment type="caution">
    <text evidence="16">The sequence shown here is derived from an EMBL/GenBank/DDBJ whole genome shotgun (WGS) entry which is preliminary data.</text>
</comment>
<comment type="pathway">
    <text evidence="2">Protein modification; protein glycosylation.</text>
</comment>
<evidence type="ECO:0000256" key="8">
    <source>
        <dbReference type="ARBA" id="ARBA00047669"/>
    </source>
</evidence>
<feature type="binding site" evidence="11">
    <location>
        <position position="558"/>
    </location>
    <ligand>
        <name>Ca(2+)</name>
        <dbReference type="ChEBI" id="CHEBI:29108"/>
    </ligand>
</feature>
<evidence type="ECO:0000313" key="17">
    <source>
        <dbReference type="Proteomes" id="UP001222325"/>
    </source>
</evidence>
<dbReference type="InterPro" id="IPR050749">
    <property type="entry name" value="Glycosyl_Hydrolase_47"/>
</dbReference>
<evidence type="ECO:0000256" key="4">
    <source>
        <dbReference type="ARBA" id="ARBA00022723"/>
    </source>
</evidence>
<organism evidence="16 17">
    <name type="scientific">Mycena belliarum</name>
    <dbReference type="NCBI Taxonomy" id="1033014"/>
    <lineage>
        <taxon>Eukaryota</taxon>
        <taxon>Fungi</taxon>
        <taxon>Dikarya</taxon>
        <taxon>Basidiomycota</taxon>
        <taxon>Agaricomycotina</taxon>
        <taxon>Agaricomycetes</taxon>
        <taxon>Agaricomycetidae</taxon>
        <taxon>Agaricales</taxon>
        <taxon>Marasmiineae</taxon>
        <taxon>Mycenaceae</taxon>
        <taxon>Mycena</taxon>
    </lineage>
</organism>